<dbReference type="EMBL" id="FXBL01000004">
    <property type="protein sequence ID" value="SMH45106.1"/>
    <property type="molecule type" value="Genomic_DNA"/>
</dbReference>
<accession>A0A1X7P3A6</accession>
<name>A0A1X7P3A6_9HYPH</name>
<dbReference type="InterPro" id="IPR029058">
    <property type="entry name" value="AB_hydrolase_fold"/>
</dbReference>
<dbReference type="GO" id="GO:0016787">
    <property type="term" value="F:hydrolase activity"/>
    <property type="evidence" value="ECO:0007669"/>
    <property type="project" value="UniProtKB-KW"/>
</dbReference>
<keyword evidence="1" id="KW-0378">Hydrolase</keyword>
<dbReference type="RefSeq" id="WP_085464997.1">
    <property type="nucleotide sequence ID" value="NZ_FXBL01000004.1"/>
</dbReference>
<organism evidence="1 2">
    <name type="scientific">Mesorhizobium australicum</name>
    <dbReference type="NCBI Taxonomy" id="536018"/>
    <lineage>
        <taxon>Bacteria</taxon>
        <taxon>Pseudomonadati</taxon>
        <taxon>Pseudomonadota</taxon>
        <taxon>Alphaproteobacteria</taxon>
        <taxon>Hyphomicrobiales</taxon>
        <taxon>Phyllobacteriaceae</taxon>
        <taxon>Mesorhizobium</taxon>
    </lineage>
</organism>
<protein>
    <submittedName>
        <fullName evidence="1">Predicted alpha/beta hydrolase</fullName>
    </submittedName>
</protein>
<sequence>MTAHSPPPAEPHSVSKLDIRFGAADGFSLAGTLFEGTGNGPFVLISSATAVPRGLYAGFASAAVSAGARAALTYDYRGTGGSNAPPGWKKRIGMKDWALLDLPAAAAALDRLAPGHAMVGVGQSYGGQALGLCGISGRFQRYGMVATMSGYFGGLDDRTAKWRMLGVGVPVSLAFGHTPKWLGIGEPIPGTVFRDWARWCSKPNYFFDDPTLVEAARFGNVRTPILALGMEDDVWGTRRAVAALMRHYASASIEQRWISPEEAGQPIGHLGYFRSRFAGTLWPDLIGWLLEGRPARIGKPA</sequence>
<dbReference type="SUPFAM" id="SSF53474">
    <property type="entry name" value="alpha/beta-Hydrolases"/>
    <property type="match status" value="1"/>
</dbReference>
<reference evidence="1 2" key="1">
    <citation type="submission" date="2017-04" db="EMBL/GenBank/DDBJ databases">
        <authorList>
            <person name="Afonso C.L."/>
            <person name="Miller P.J."/>
            <person name="Scott M.A."/>
            <person name="Spackman E."/>
            <person name="Goraichik I."/>
            <person name="Dimitrov K.M."/>
            <person name="Suarez D.L."/>
            <person name="Swayne D.E."/>
        </authorList>
    </citation>
    <scope>NUCLEOTIDE SEQUENCE [LARGE SCALE GENOMIC DNA]</scope>
    <source>
        <strain evidence="1 2">B5P</strain>
    </source>
</reference>
<gene>
    <name evidence="1" type="ORF">SAMN02982922_3135</name>
</gene>
<dbReference type="PIRSF" id="PIRSF037442">
    <property type="entry name" value="UCP037442_abhydr"/>
    <property type="match status" value="1"/>
</dbReference>
<evidence type="ECO:0000313" key="1">
    <source>
        <dbReference type="EMBL" id="SMH45106.1"/>
    </source>
</evidence>
<dbReference type="InterPro" id="IPR017208">
    <property type="entry name" value="UCP037442_abhydr"/>
</dbReference>
<dbReference type="OrthoDB" id="9785076at2"/>
<proteinExistence type="predicted"/>
<keyword evidence="2" id="KW-1185">Reference proteome</keyword>
<dbReference type="Gene3D" id="3.40.50.1820">
    <property type="entry name" value="alpha/beta hydrolase"/>
    <property type="match status" value="1"/>
</dbReference>
<dbReference type="AlphaFoldDB" id="A0A1X7P3A6"/>
<evidence type="ECO:0000313" key="2">
    <source>
        <dbReference type="Proteomes" id="UP000193083"/>
    </source>
</evidence>
<dbReference type="Proteomes" id="UP000193083">
    <property type="component" value="Unassembled WGS sequence"/>
</dbReference>